<dbReference type="GO" id="GO:0016020">
    <property type="term" value="C:membrane"/>
    <property type="evidence" value="ECO:0007669"/>
    <property type="project" value="UniProtKB-SubCell"/>
</dbReference>
<dbReference type="OrthoDB" id="446044at2759"/>
<dbReference type="RefSeq" id="XP_002178666.1">
    <property type="nucleotide sequence ID" value="XM_002178630.1"/>
</dbReference>
<keyword evidence="3 9" id="KW-0813">Transport</keyword>
<dbReference type="InterPro" id="IPR018108">
    <property type="entry name" value="MCP_transmembrane"/>
</dbReference>
<keyword evidence="5" id="KW-0677">Repeat</keyword>
<dbReference type="PROSITE" id="PS50920">
    <property type="entry name" value="SOLCAR"/>
    <property type="match status" value="1"/>
</dbReference>
<feature type="repeat" description="Solcar" evidence="8">
    <location>
        <begin position="177"/>
        <end position="259"/>
    </location>
</feature>
<reference evidence="11 12" key="1">
    <citation type="journal article" date="2008" name="Nature">
        <title>The Phaeodactylum genome reveals the evolutionary history of diatom genomes.</title>
        <authorList>
            <person name="Bowler C."/>
            <person name="Allen A.E."/>
            <person name="Badger J.H."/>
            <person name="Grimwood J."/>
            <person name="Jabbari K."/>
            <person name="Kuo A."/>
            <person name="Maheswari U."/>
            <person name="Martens C."/>
            <person name="Maumus F."/>
            <person name="Otillar R.P."/>
            <person name="Rayko E."/>
            <person name="Salamov A."/>
            <person name="Vandepoele K."/>
            <person name="Beszteri B."/>
            <person name="Gruber A."/>
            <person name="Heijde M."/>
            <person name="Katinka M."/>
            <person name="Mock T."/>
            <person name="Valentin K."/>
            <person name="Verret F."/>
            <person name="Berges J.A."/>
            <person name="Brownlee C."/>
            <person name="Cadoret J.P."/>
            <person name="Chiovitti A."/>
            <person name="Choi C.J."/>
            <person name="Coesel S."/>
            <person name="De Martino A."/>
            <person name="Detter J.C."/>
            <person name="Durkin C."/>
            <person name="Falciatore A."/>
            <person name="Fournet J."/>
            <person name="Haruta M."/>
            <person name="Huysman M.J."/>
            <person name="Jenkins B.D."/>
            <person name="Jiroutova K."/>
            <person name="Jorgensen R.E."/>
            <person name="Joubert Y."/>
            <person name="Kaplan A."/>
            <person name="Kroger N."/>
            <person name="Kroth P.G."/>
            <person name="La Roche J."/>
            <person name="Lindquist E."/>
            <person name="Lommer M."/>
            <person name="Martin-Jezequel V."/>
            <person name="Lopez P.J."/>
            <person name="Lucas S."/>
            <person name="Mangogna M."/>
            <person name="McGinnis K."/>
            <person name="Medlin L.K."/>
            <person name="Montsant A."/>
            <person name="Oudot-Le Secq M.P."/>
            <person name="Napoli C."/>
            <person name="Obornik M."/>
            <person name="Parker M.S."/>
            <person name="Petit J.L."/>
            <person name="Porcel B.M."/>
            <person name="Poulsen N."/>
            <person name="Robison M."/>
            <person name="Rychlewski L."/>
            <person name="Rynearson T.A."/>
            <person name="Schmutz J."/>
            <person name="Shapiro H."/>
            <person name="Siaut M."/>
            <person name="Stanley M."/>
            <person name="Sussman M.R."/>
            <person name="Taylor A.R."/>
            <person name="Vardi A."/>
            <person name="von Dassow P."/>
            <person name="Vyverman W."/>
            <person name="Willis A."/>
            <person name="Wyrwicz L.S."/>
            <person name="Rokhsar D.S."/>
            <person name="Weissenbach J."/>
            <person name="Armbrust E.V."/>
            <person name="Green B.R."/>
            <person name="Van de Peer Y."/>
            <person name="Grigoriev I.V."/>
        </authorList>
    </citation>
    <scope>NUCLEOTIDE SEQUENCE [LARGE SCALE GENOMIC DNA]</scope>
    <source>
        <strain evidence="11 12">CCAP 1055/1</strain>
    </source>
</reference>
<evidence type="ECO:0000256" key="7">
    <source>
        <dbReference type="ARBA" id="ARBA00023136"/>
    </source>
</evidence>
<evidence type="ECO:0000256" key="8">
    <source>
        <dbReference type="PROSITE-ProRule" id="PRU00282"/>
    </source>
</evidence>
<evidence type="ECO:0000313" key="12">
    <source>
        <dbReference type="Proteomes" id="UP000000759"/>
    </source>
</evidence>
<dbReference type="InterPro" id="IPR052217">
    <property type="entry name" value="Mito/Peroxisomal_Carrier"/>
</dbReference>
<dbReference type="AlphaFoldDB" id="B7FUW3"/>
<evidence type="ECO:0000256" key="4">
    <source>
        <dbReference type="ARBA" id="ARBA00022692"/>
    </source>
</evidence>
<protein>
    <recommendedName>
        <fullName evidence="13">Mitochondrial carrier protein</fullName>
    </recommendedName>
</protein>
<keyword evidence="6 10" id="KW-1133">Transmembrane helix</keyword>
<reference evidence="12" key="2">
    <citation type="submission" date="2008-08" db="EMBL/GenBank/DDBJ databases">
        <authorList>
            <consortium name="Diatom Consortium"/>
            <person name="Grigoriev I."/>
            <person name="Grimwood J."/>
            <person name="Kuo A."/>
            <person name="Otillar R.P."/>
            <person name="Salamov A."/>
            <person name="Detter J.C."/>
            <person name="Lindquist E."/>
            <person name="Shapiro H."/>
            <person name="Lucas S."/>
            <person name="Glavina del Rio T."/>
            <person name="Pitluck S."/>
            <person name="Rokhsar D."/>
            <person name="Bowler C."/>
        </authorList>
    </citation>
    <scope>GENOME REANNOTATION</scope>
    <source>
        <strain evidence="12">CCAP 1055/1</strain>
    </source>
</reference>
<dbReference type="GO" id="GO:0015217">
    <property type="term" value="F:ADP transmembrane transporter activity"/>
    <property type="evidence" value="ECO:0007669"/>
    <property type="project" value="TreeGrafter"/>
</dbReference>
<dbReference type="SUPFAM" id="SSF103506">
    <property type="entry name" value="Mitochondrial carrier"/>
    <property type="match status" value="1"/>
</dbReference>
<accession>B7FUW3</accession>
<dbReference type="STRING" id="556484.B7FUW3"/>
<feature type="transmembrane region" description="Helical" evidence="10">
    <location>
        <begin position="12"/>
        <end position="33"/>
    </location>
</feature>
<dbReference type="InParanoid" id="B7FUW3"/>
<keyword evidence="7 8" id="KW-0472">Membrane</keyword>
<evidence type="ECO:0000256" key="10">
    <source>
        <dbReference type="SAM" id="Phobius"/>
    </source>
</evidence>
<comment type="similarity">
    <text evidence="2 9">Belongs to the mitochondrial carrier (TC 2.A.29) family.</text>
</comment>
<dbReference type="Proteomes" id="UP000000759">
    <property type="component" value="Chromosome 4"/>
</dbReference>
<evidence type="ECO:0000256" key="9">
    <source>
        <dbReference type="RuleBase" id="RU000488"/>
    </source>
</evidence>
<dbReference type="Gene3D" id="1.50.40.10">
    <property type="entry name" value="Mitochondrial carrier domain"/>
    <property type="match status" value="2"/>
</dbReference>
<evidence type="ECO:0000256" key="3">
    <source>
        <dbReference type="ARBA" id="ARBA00022448"/>
    </source>
</evidence>
<comment type="subcellular location">
    <subcellularLocation>
        <location evidence="1">Membrane</location>
        <topology evidence="1">Multi-pass membrane protein</topology>
    </subcellularLocation>
</comment>
<dbReference type="Pfam" id="PF00153">
    <property type="entry name" value="Mito_carr"/>
    <property type="match status" value="1"/>
</dbReference>
<keyword evidence="12" id="KW-1185">Reference proteome</keyword>
<feature type="transmembrane region" description="Helical" evidence="10">
    <location>
        <begin position="182"/>
        <end position="201"/>
    </location>
</feature>
<dbReference type="PANTHER" id="PTHR45939:SF1">
    <property type="entry name" value="MITOCHONDRIAL THIAMINE PYROPHOSPHATE CARRIER 1-RELATED"/>
    <property type="match status" value="1"/>
</dbReference>
<evidence type="ECO:0000256" key="5">
    <source>
        <dbReference type="ARBA" id="ARBA00022737"/>
    </source>
</evidence>
<evidence type="ECO:0008006" key="13">
    <source>
        <dbReference type="Google" id="ProtNLM"/>
    </source>
</evidence>
<evidence type="ECO:0000313" key="11">
    <source>
        <dbReference type="EMBL" id="EEC50331.1"/>
    </source>
</evidence>
<sequence>MKNGVHGVRARRTALADAVSGVAASLLSLWLFYPVDVWKTNAAAGNAPVVWGSIQNWRALYAGWAAKSLHTASSSFCYFYLYSWILSIWKGNRSSNEISTIARLCLSAVAAMANTFLTLPLDVLSSQQQTDRRRTALSLWKGLWPSLLLCSNPAIHFTVFDSAKTHLLNQQSHKSSLSLVEAFILGLLAKLVATIATYPLIRAKIMLMVTNQSNLWPCLRDEYAQHGVGGLYKGCRVQLLHTLLKTAFLMMARERINQSTSRMVLPNMSFSARSTVPPHQ</sequence>
<dbReference type="PANTHER" id="PTHR45939">
    <property type="entry name" value="PEROXISOMAL MEMBRANE PROTEIN PMP34-RELATED"/>
    <property type="match status" value="1"/>
</dbReference>
<gene>
    <name evidence="11" type="ORF">PHATRDRAFT_11083</name>
</gene>
<dbReference type="EMBL" id="CM000607">
    <property type="protein sequence ID" value="EEC50331.1"/>
    <property type="molecule type" value="Genomic_DNA"/>
</dbReference>
<name>B7FUW3_PHATC</name>
<dbReference type="eggNOG" id="KOG0769">
    <property type="taxonomic scope" value="Eukaryota"/>
</dbReference>
<keyword evidence="4 8" id="KW-0812">Transmembrane</keyword>
<proteinExistence type="inferred from homology"/>
<evidence type="ECO:0000256" key="1">
    <source>
        <dbReference type="ARBA" id="ARBA00004141"/>
    </source>
</evidence>
<evidence type="ECO:0000256" key="2">
    <source>
        <dbReference type="ARBA" id="ARBA00006375"/>
    </source>
</evidence>
<feature type="transmembrane region" description="Helical" evidence="10">
    <location>
        <begin position="69"/>
        <end position="89"/>
    </location>
</feature>
<dbReference type="PaxDb" id="2850-Phatr11083"/>
<evidence type="ECO:0000256" key="6">
    <source>
        <dbReference type="ARBA" id="ARBA00022989"/>
    </source>
</evidence>
<dbReference type="GeneID" id="7197914"/>
<organism evidence="11 12">
    <name type="scientific">Phaeodactylum tricornutum (strain CCAP 1055/1)</name>
    <dbReference type="NCBI Taxonomy" id="556484"/>
    <lineage>
        <taxon>Eukaryota</taxon>
        <taxon>Sar</taxon>
        <taxon>Stramenopiles</taxon>
        <taxon>Ochrophyta</taxon>
        <taxon>Bacillariophyta</taxon>
        <taxon>Bacillariophyceae</taxon>
        <taxon>Bacillariophycidae</taxon>
        <taxon>Naviculales</taxon>
        <taxon>Phaeodactylaceae</taxon>
        <taxon>Phaeodactylum</taxon>
    </lineage>
</organism>
<dbReference type="KEGG" id="pti:PHATRDRAFT_11083"/>
<dbReference type="InterPro" id="IPR023395">
    <property type="entry name" value="MCP_dom_sf"/>
</dbReference>